<feature type="transmembrane region" description="Helical" evidence="1">
    <location>
        <begin position="213"/>
        <end position="234"/>
    </location>
</feature>
<sequence>MKKNKKKNWSRSDLNLLLDHSSLRDEDLQCLLKEDFYADSSLYNKVGKLSLITLGIGLFVLGVLFFFAYNWDSLSKSFKLGVPIVLIISIVSLSLFTKWKLLYKKTLLLAASILVGVLFAVFGQVYQTGANSYDLFLAWILAISLWTLVSNFSWQWFLYVILSNTTLVLYYVQVYYWENVFLFGIFMVLMNLFFLLLAIIVDRKYDNVTVPSWYLIILEFILITLLCVGCIIRIFDDFNVNGKVNYYSLAFVILSCLLFGVGYLYGYRKRQLFLVAAIPFSIIIILAFFLGNFMFNSALGYLVIGLFAVLGSTLLITKLSNLQKEWSNGDK</sequence>
<feature type="domain" description="DUF2157" evidence="2">
    <location>
        <begin position="49"/>
        <end position="156"/>
    </location>
</feature>
<feature type="transmembrane region" description="Helical" evidence="1">
    <location>
        <begin position="299"/>
        <end position="317"/>
    </location>
</feature>
<feature type="transmembrane region" description="Helical" evidence="1">
    <location>
        <begin position="77"/>
        <end position="96"/>
    </location>
</feature>
<protein>
    <submittedName>
        <fullName evidence="3">Predicted membrane protein</fullName>
    </submittedName>
</protein>
<accession>A0A1I3LG40</accession>
<feature type="transmembrane region" description="Helical" evidence="1">
    <location>
        <begin position="132"/>
        <end position="149"/>
    </location>
</feature>
<evidence type="ECO:0000313" key="4">
    <source>
        <dbReference type="Proteomes" id="UP000243887"/>
    </source>
</evidence>
<feature type="transmembrane region" description="Helical" evidence="1">
    <location>
        <begin position="246"/>
        <end position="265"/>
    </location>
</feature>
<dbReference type="STRING" id="1150112.SAMN04487893_101317"/>
<name>A0A1I3LG40_9FLAO</name>
<dbReference type="Proteomes" id="UP000243887">
    <property type="component" value="Unassembled WGS sequence"/>
</dbReference>
<dbReference type="OrthoDB" id="327621at2"/>
<dbReference type="Pfam" id="PF09925">
    <property type="entry name" value="DUF2157"/>
    <property type="match status" value="1"/>
</dbReference>
<dbReference type="RefSeq" id="WP_090677686.1">
    <property type="nucleotide sequence ID" value="NZ_FORU01000001.1"/>
</dbReference>
<feature type="transmembrane region" description="Helical" evidence="1">
    <location>
        <begin position="108"/>
        <end position="126"/>
    </location>
</feature>
<proteinExistence type="predicted"/>
<feature type="transmembrane region" description="Helical" evidence="1">
    <location>
        <begin position="180"/>
        <end position="201"/>
    </location>
</feature>
<reference evidence="4" key="1">
    <citation type="submission" date="2016-10" db="EMBL/GenBank/DDBJ databases">
        <authorList>
            <person name="Varghese N."/>
            <person name="Submissions S."/>
        </authorList>
    </citation>
    <scope>NUCLEOTIDE SEQUENCE [LARGE SCALE GENOMIC DNA]</scope>
    <source>
        <strain evidence="4">DSM 26542</strain>
    </source>
</reference>
<evidence type="ECO:0000256" key="1">
    <source>
        <dbReference type="SAM" id="Phobius"/>
    </source>
</evidence>
<dbReference type="InterPro" id="IPR018677">
    <property type="entry name" value="DUF2157"/>
</dbReference>
<dbReference type="AlphaFoldDB" id="A0A1I3LG40"/>
<gene>
    <name evidence="3" type="ORF">SAMN04487893_101317</name>
</gene>
<keyword evidence="1" id="KW-0472">Membrane</keyword>
<keyword evidence="4" id="KW-1185">Reference proteome</keyword>
<evidence type="ECO:0000259" key="2">
    <source>
        <dbReference type="Pfam" id="PF09925"/>
    </source>
</evidence>
<feature type="transmembrane region" description="Helical" evidence="1">
    <location>
        <begin position="272"/>
        <end position="293"/>
    </location>
</feature>
<organism evidence="3 4">
    <name type="scientific">Myroides guanonis</name>
    <dbReference type="NCBI Taxonomy" id="1150112"/>
    <lineage>
        <taxon>Bacteria</taxon>
        <taxon>Pseudomonadati</taxon>
        <taxon>Bacteroidota</taxon>
        <taxon>Flavobacteriia</taxon>
        <taxon>Flavobacteriales</taxon>
        <taxon>Flavobacteriaceae</taxon>
        <taxon>Myroides</taxon>
    </lineage>
</organism>
<feature type="transmembrane region" description="Helical" evidence="1">
    <location>
        <begin position="156"/>
        <end position="174"/>
    </location>
</feature>
<evidence type="ECO:0000313" key="3">
    <source>
        <dbReference type="EMBL" id="SFI83764.1"/>
    </source>
</evidence>
<feature type="transmembrane region" description="Helical" evidence="1">
    <location>
        <begin position="49"/>
        <end position="71"/>
    </location>
</feature>
<dbReference type="EMBL" id="FORU01000001">
    <property type="protein sequence ID" value="SFI83764.1"/>
    <property type="molecule type" value="Genomic_DNA"/>
</dbReference>
<keyword evidence="1" id="KW-0812">Transmembrane</keyword>
<keyword evidence="1" id="KW-1133">Transmembrane helix</keyword>